<name>A0ABV7ZBD3_9DEIO</name>
<feature type="domain" description="Response regulatory" evidence="2">
    <location>
        <begin position="9"/>
        <end position="78"/>
    </location>
</feature>
<gene>
    <name evidence="3" type="ORF">ACFOSB_15860</name>
</gene>
<dbReference type="Pfam" id="PF00072">
    <property type="entry name" value="Response_reg"/>
    <property type="match status" value="1"/>
</dbReference>
<keyword evidence="4" id="KW-1185">Reference proteome</keyword>
<dbReference type="InterPro" id="IPR001789">
    <property type="entry name" value="Sig_transdc_resp-reg_receiver"/>
</dbReference>
<evidence type="ECO:0000259" key="2">
    <source>
        <dbReference type="Pfam" id="PF00072"/>
    </source>
</evidence>
<dbReference type="PANTHER" id="PTHR44591">
    <property type="entry name" value="STRESS RESPONSE REGULATOR PROTEIN 1"/>
    <property type="match status" value="1"/>
</dbReference>
<dbReference type="InterPro" id="IPR011006">
    <property type="entry name" value="CheY-like_superfamily"/>
</dbReference>
<dbReference type="Proteomes" id="UP001595803">
    <property type="component" value="Unassembled WGS sequence"/>
</dbReference>
<reference evidence="4" key="1">
    <citation type="journal article" date="2019" name="Int. J. Syst. Evol. Microbiol.">
        <title>The Global Catalogue of Microorganisms (GCM) 10K type strain sequencing project: providing services to taxonomists for standard genome sequencing and annotation.</title>
        <authorList>
            <consortium name="The Broad Institute Genomics Platform"/>
            <consortium name="The Broad Institute Genome Sequencing Center for Infectious Disease"/>
            <person name="Wu L."/>
            <person name="Ma J."/>
        </authorList>
    </citation>
    <scope>NUCLEOTIDE SEQUENCE [LARGE SCALE GENOMIC DNA]</scope>
    <source>
        <strain evidence="4">CCTCC AB 2017081</strain>
    </source>
</reference>
<dbReference type="RefSeq" id="WP_295816390.1">
    <property type="nucleotide sequence ID" value="NZ_JBHRZG010000022.1"/>
</dbReference>
<keyword evidence="1" id="KW-0597">Phosphoprotein</keyword>
<organism evidence="3 4">
    <name type="scientific">Deinococcus rufus</name>
    <dbReference type="NCBI Taxonomy" id="2136097"/>
    <lineage>
        <taxon>Bacteria</taxon>
        <taxon>Thermotogati</taxon>
        <taxon>Deinococcota</taxon>
        <taxon>Deinococci</taxon>
        <taxon>Deinococcales</taxon>
        <taxon>Deinococcaceae</taxon>
        <taxon>Deinococcus</taxon>
    </lineage>
</organism>
<dbReference type="InterPro" id="IPR050595">
    <property type="entry name" value="Bact_response_regulator"/>
</dbReference>
<protein>
    <submittedName>
        <fullName evidence="3">Response regulator</fullName>
    </submittedName>
</protein>
<accession>A0ABV7ZBD3</accession>
<evidence type="ECO:0000256" key="1">
    <source>
        <dbReference type="ARBA" id="ARBA00022553"/>
    </source>
</evidence>
<dbReference type="SUPFAM" id="SSF52172">
    <property type="entry name" value="CheY-like"/>
    <property type="match status" value="1"/>
</dbReference>
<evidence type="ECO:0000313" key="3">
    <source>
        <dbReference type="EMBL" id="MFC3834329.1"/>
    </source>
</evidence>
<evidence type="ECO:0000313" key="4">
    <source>
        <dbReference type="Proteomes" id="UP001595803"/>
    </source>
</evidence>
<dbReference type="EMBL" id="JBHRZG010000022">
    <property type="protein sequence ID" value="MFC3834329.1"/>
    <property type="molecule type" value="Genomic_DNA"/>
</dbReference>
<sequence length="241" mass="26142">MLTILNNPARAAMYEYLSGQVGVQVVHAESALHALTQLERTQVDAIICDATMPDMTGAEFCSVVAGDQTTRRLPVYLIPGAPEGGDHRFVTLPAGPEVLARAFRQLGVDMARYPVPMNTHQRPQLDGELGPTGLAEYLNWVAELEFSGHWLITVRPEGGSQRTGHLAMSGGKVVYAEFGGRSGKAAIFTLLRFIELHPAAEFSFFRTPEVPVHDADAFTLSTARLLIELAVDLDESSARPG</sequence>
<comment type="caution">
    <text evidence="3">The sequence shown here is derived from an EMBL/GenBank/DDBJ whole genome shotgun (WGS) entry which is preliminary data.</text>
</comment>
<proteinExistence type="predicted"/>
<dbReference type="PANTHER" id="PTHR44591:SF3">
    <property type="entry name" value="RESPONSE REGULATORY DOMAIN-CONTAINING PROTEIN"/>
    <property type="match status" value="1"/>
</dbReference>
<dbReference type="Gene3D" id="3.40.50.2300">
    <property type="match status" value="1"/>
</dbReference>